<organism evidence="3 4">
    <name type="scientific">Mycena rosella</name>
    <name type="common">Pink bonnet</name>
    <name type="synonym">Agaricus rosellus</name>
    <dbReference type="NCBI Taxonomy" id="1033263"/>
    <lineage>
        <taxon>Eukaryota</taxon>
        <taxon>Fungi</taxon>
        <taxon>Dikarya</taxon>
        <taxon>Basidiomycota</taxon>
        <taxon>Agaricomycotina</taxon>
        <taxon>Agaricomycetes</taxon>
        <taxon>Agaricomycetidae</taxon>
        <taxon>Agaricales</taxon>
        <taxon>Marasmiineae</taxon>
        <taxon>Mycenaceae</taxon>
        <taxon>Mycena</taxon>
    </lineage>
</organism>
<evidence type="ECO:0000256" key="1">
    <source>
        <dbReference type="SAM" id="MobiDB-lite"/>
    </source>
</evidence>
<gene>
    <name evidence="3" type="ORF">B0H17DRAFT_1143582</name>
</gene>
<comment type="caution">
    <text evidence="3">The sequence shown here is derived from an EMBL/GenBank/DDBJ whole genome shotgun (WGS) entry which is preliminary data.</text>
</comment>
<name>A0AAD7CUQ4_MYCRO</name>
<feature type="domain" description="CxC2-like cysteine cluster KDZ transposase-associated" evidence="2">
    <location>
        <begin position="115"/>
        <end position="192"/>
    </location>
</feature>
<feature type="domain" description="CxC2-like cysteine cluster KDZ transposase-associated" evidence="2">
    <location>
        <begin position="511"/>
        <end position="576"/>
    </location>
</feature>
<proteinExistence type="predicted"/>
<feature type="region of interest" description="Disordered" evidence="1">
    <location>
        <begin position="398"/>
        <end position="423"/>
    </location>
</feature>
<keyword evidence="4" id="KW-1185">Reference proteome</keyword>
<evidence type="ECO:0000259" key="2">
    <source>
        <dbReference type="Pfam" id="PF18803"/>
    </source>
</evidence>
<evidence type="ECO:0000313" key="3">
    <source>
        <dbReference type="EMBL" id="KAJ7664824.1"/>
    </source>
</evidence>
<dbReference type="Pfam" id="PF18803">
    <property type="entry name" value="CxC2"/>
    <property type="match status" value="2"/>
</dbReference>
<dbReference type="EMBL" id="JARKIE010000220">
    <property type="protein sequence ID" value="KAJ7664824.1"/>
    <property type="molecule type" value="Genomic_DNA"/>
</dbReference>
<dbReference type="InterPro" id="IPR041457">
    <property type="entry name" value="CxC2_KDZ-assoc"/>
</dbReference>
<dbReference type="Proteomes" id="UP001221757">
    <property type="component" value="Unassembled WGS sequence"/>
</dbReference>
<feature type="compositionally biased region" description="Polar residues" evidence="1">
    <location>
        <begin position="400"/>
        <end position="412"/>
    </location>
</feature>
<dbReference type="AlphaFoldDB" id="A0AAD7CUQ4"/>
<sequence>MHANRAGHQNDNAAVHVAVDDEIMRLVLVDVPEAVEDPGTRLRAAEYQAPSGLQICLSCGTQGENRPSELSPLSFLQGVPRGQTLVCVVLYCGPPQAPLHYMREWNGRYWRRRTLGQLGFVFQLGHNGFNCPAPRKPKQVMTVLAVDRFHDVQFRYCNCPGHANQVTQLLQVEWFPTWGSNIANCVMFEMLGYRLRHTSWNLTATSMLNPCREMCLYVAPSKSQDALAEEAMFVWRPISVSLDSFWWSRCYANMRRVLRVERDLRFAQRNCKAVVDATKAHHTVCWECTSTDRYDDFQIAEYNFAGEEIEHIWDQLWVKKNRHKGLSQRKVNVLVGHGDEDPADIEAYCAVYISTNGNRRAEELLNVAHKKRRLGPKHLQDVYAKWIPVDAEEECEEETANQISGVPDSLTSPAKRKAYTSSNDPMAEWHPMKQLFLDETLGTEGLGYSGASPSCALCTKPLGLGLRNRFFKCAECGDCLQCKSCCIKQHGATPLHSLKHWTGDFWEDAKLADLGFVYQVGHKGLPCPFPEPELRKMTVIHTSGIHQIRFRYCKCSHGRSLSNLTQLLRNKWYLATE</sequence>
<accession>A0AAD7CUQ4</accession>
<reference evidence="3" key="1">
    <citation type="submission" date="2023-03" db="EMBL/GenBank/DDBJ databases">
        <title>Massive genome expansion in bonnet fungi (Mycena s.s.) driven by repeated elements and novel gene families across ecological guilds.</title>
        <authorList>
            <consortium name="Lawrence Berkeley National Laboratory"/>
            <person name="Harder C.B."/>
            <person name="Miyauchi S."/>
            <person name="Viragh M."/>
            <person name="Kuo A."/>
            <person name="Thoen E."/>
            <person name="Andreopoulos B."/>
            <person name="Lu D."/>
            <person name="Skrede I."/>
            <person name="Drula E."/>
            <person name="Henrissat B."/>
            <person name="Morin E."/>
            <person name="Kohler A."/>
            <person name="Barry K."/>
            <person name="LaButti K."/>
            <person name="Morin E."/>
            <person name="Salamov A."/>
            <person name="Lipzen A."/>
            <person name="Mereny Z."/>
            <person name="Hegedus B."/>
            <person name="Baldrian P."/>
            <person name="Stursova M."/>
            <person name="Weitz H."/>
            <person name="Taylor A."/>
            <person name="Grigoriev I.V."/>
            <person name="Nagy L.G."/>
            <person name="Martin F."/>
            <person name="Kauserud H."/>
        </authorList>
    </citation>
    <scope>NUCLEOTIDE SEQUENCE</scope>
    <source>
        <strain evidence="3">CBHHK067</strain>
    </source>
</reference>
<evidence type="ECO:0000313" key="4">
    <source>
        <dbReference type="Proteomes" id="UP001221757"/>
    </source>
</evidence>
<protein>
    <recommendedName>
        <fullName evidence="2">CxC2-like cysteine cluster KDZ transposase-associated domain-containing protein</fullName>
    </recommendedName>
</protein>